<comment type="similarity">
    <text evidence="4">Belongs to the SMC family. RAD50 subfamily.</text>
</comment>
<evidence type="ECO:0000256" key="1">
    <source>
        <dbReference type="ARBA" id="ARBA00001947"/>
    </source>
</evidence>
<dbReference type="RefSeq" id="XP_040747206.1">
    <property type="nucleotide sequence ID" value="XM_040884373.1"/>
</dbReference>
<dbReference type="GO" id="GO:0016887">
    <property type="term" value="F:ATP hydrolysis activity"/>
    <property type="evidence" value="ECO:0007669"/>
    <property type="project" value="InterPro"/>
</dbReference>
<dbReference type="GO" id="GO:0051880">
    <property type="term" value="F:G-quadruplex DNA binding"/>
    <property type="evidence" value="ECO:0007669"/>
    <property type="project" value="TreeGrafter"/>
</dbReference>
<accession>A0A1Y1WKV4</accession>
<reference evidence="18 19" key="1">
    <citation type="submission" date="2016-07" db="EMBL/GenBank/DDBJ databases">
        <title>Pervasive Adenine N6-methylation of Active Genes in Fungi.</title>
        <authorList>
            <consortium name="DOE Joint Genome Institute"/>
            <person name="Mondo S.J."/>
            <person name="Dannebaum R.O."/>
            <person name="Kuo R.C."/>
            <person name="Labutti K."/>
            <person name="Haridas S."/>
            <person name="Kuo A."/>
            <person name="Salamov A."/>
            <person name="Ahrendt S.R."/>
            <person name="Lipzen A."/>
            <person name="Sullivan W."/>
            <person name="Andreopoulos W.B."/>
            <person name="Clum A."/>
            <person name="Lindquist E."/>
            <person name="Daum C."/>
            <person name="Ramamoorthy G.K."/>
            <person name="Gryganskyi A."/>
            <person name="Culley D."/>
            <person name="Magnuson J.K."/>
            <person name="James T.Y."/>
            <person name="O'Malley M.A."/>
            <person name="Stajich J.E."/>
            <person name="Spatafora J.W."/>
            <person name="Visel A."/>
            <person name="Grigoriev I.V."/>
        </authorList>
    </citation>
    <scope>NUCLEOTIDE SEQUENCE [LARGE SCALE GENOMIC DNA]</scope>
    <source>
        <strain evidence="18 19">ATCC 12442</strain>
    </source>
</reference>
<comment type="catalytic activity">
    <reaction evidence="14">
        <text>ATP + H2O = ADP + phosphate + H(+)</text>
        <dbReference type="Rhea" id="RHEA:13065"/>
        <dbReference type="ChEBI" id="CHEBI:15377"/>
        <dbReference type="ChEBI" id="CHEBI:15378"/>
        <dbReference type="ChEBI" id="CHEBI:30616"/>
        <dbReference type="ChEBI" id="CHEBI:43474"/>
        <dbReference type="ChEBI" id="CHEBI:456216"/>
    </reaction>
</comment>
<dbReference type="STRING" id="61395.A0A1Y1WKV4"/>
<dbReference type="FunFam" id="3.40.50.300:FF:000947">
    <property type="entry name" value="DNA repair protein RAD50"/>
    <property type="match status" value="1"/>
</dbReference>
<dbReference type="GO" id="GO:0030870">
    <property type="term" value="C:Mre11 complex"/>
    <property type="evidence" value="ECO:0007669"/>
    <property type="project" value="InterPro"/>
</dbReference>
<evidence type="ECO:0000256" key="16">
    <source>
        <dbReference type="SAM" id="MobiDB-lite"/>
    </source>
</evidence>
<gene>
    <name evidence="18" type="ORF">DL89DRAFT_219101</name>
</gene>
<keyword evidence="7" id="KW-0479">Metal-binding</keyword>
<dbReference type="Gene3D" id="3.40.50.300">
    <property type="entry name" value="P-loop containing nucleotide triphosphate hydrolases"/>
    <property type="match status" value="2"/>
</dbReference>
<evidence type="ECO:0000256" key="12">
    <source>
        <dbReference type="ARBA" id="ARBA00023204"/>
    </source>
</evidence>
<evidence type="ECO:0000256" key="2">
    <source>
        <dbReference type="ARBA" id="ARBA00004123"/>
    </source>
</evidence>
<protein>
    <recommendedName>
        <fullName evidence="5">DNA repair protein RAD50</fullName>
    </recommendedName>
</protein>
<dbReference type="SUPFAM" id="SSF75712">
    <property type="entry name" value="Rad50 coiled-coil Zn hook"/>
    <property type="match status" value="1"/>
</dbReference>
<keyword evidence="11 15" id="KW-0175">Coiled coil</keyword>
<keyword evidence="9" id="KW-0378">Hydrolase</keyword>
<evidence type="ECO:0000256" key="13">
    <source>
        <dbReference type="ARBA" id="ARBA00023242"/>
    </source>
</evidence>
<dbReference type="InterPro" id="IPR004584">
    <property type="entry name" value="Rad50_eukaryotes"/>
</dbReference>
<feature type="coiled-coil region" evidence="15">
    <location>
        <begin position="321"/>
        <end position="355"/>
    </location>
</feature>
<evidence type="ECO:0000256" key="8">
    <source>
        <dbReference type="ARBA" id="ARBA00022763"/>
    </source>
</evidence>
<proteinExistence type="inferred from homology"/>
<dbReference type="Proteomes" id="UP000193922">
    <property type="component" value="Unassembled WGS sequence"/>
</dbReference>
<dbReference type="SUPFAM" id="SSF52540">
    <property type="entry name" value="P-loop containing nucleoside triphosphate hydrolases"/>
    <property type="match status" value="2"/>
</dbReference>
<evidence type="ECO:0000256" key="7">
    <source>
        <dbReference type="ARBA" id="ARBA00022723"/>
    </source>
</evidence>
<dbReference type="GO" id="GO:0043047">
    <property type="term" value="F:single-stranded telomeric DNA binding"/>
    <property type="evidence" value="ECO:0007669"/>
    <property type="project" value="TreeGrafter"/>
</dbReference>
<evidence type="ECO:0000313" key="18">
    <source>
        <dbReference type="EMBL" id="ORX73995.1"/>
    </source>
</evidence>
<evidence type="ECO:0000256" key="15">
    <source>
        <dbReference type="SAM" id="Coils"/>
    </source>
</evidence>
<keyword evidence="19" id="KW-1185">Reference proteome</keyword>
<evidence type="ECO:0000259" key="17">
    <source>
        <dbReference type="Pfam" id="PF13476"/>
    </source>
</evidence>
<evidence type="ECO:0000313" key="19">
    <source>
        <dbReference type="Proteomes" id="UP000193922"/>
    </source>
</evidence>
<evidence type="ECO:0000256" key="3">
    <source>
        <dbReference type="ARBA" id="ARBA00004286"/>
    </source>
</evidence>
<feature type="coiled-coil region" evidence="15">
    <location>
        <begin position="819"/>
        <end position="853"/>
    </location>
</feature>
<dbReference type="Pfam" id="PF13476">
    <property type="entry name" value="AAA_23"/>
    <property type="match status" value="1"/>
</dbReference>
<dbReference type="GO" id="GO:0070192">
    <property type="term" value="P:chromosome organization involved in meiotic cell cycle"/>
    <property type="evidence" value="ECO:0007669"/>
    <property type="project" value="TreeGrafter"/>
</dbReference>
<dbReference type="GeneID" id="63801021"/>
<dbReference type="GO" id="GO:0000794">
    <property type="term" value="C:condensed nuclear chromosome"/>
    <property type="evidence" value="ECO:0007669"/>
    <property type="project" value="TreeGrafter"/>
</dbReference>
<feature type="compositionally biased region" description="Basic and acidic residues" evidence="16">
    <location>
        <begin position="408"/>
        <end position="421"/>
    </location>
</feature>
<feature type="region of interest" description="Disordered" evidence="16">
    <location>
        <begin position="401"/>
        <end position="421"/>
    </location>
</feature>
<comment type="cofactor">
    <cofactor evidence="1">
        <name>Zn(2+)</name>
        <dbReference type="ChEBI" id="CHEBI:29105"/>
    </cofactor>
</comment>
<keyword evidence="8" id="KW-0227">DNA damage</keyword>
<keyword evidence="13" id="KW-0539">Nucleus</keyword>
<dbReference type="FunFam" id="3.40.50.300:FF:001195">
    <property type="entry name" value="DNA repair protein rad50"/>
    <property type="match status" value="1"/>
</dbReference>
<organism evidence="18 19">
    <name type="scientific">Linderina pennispora</name>
    <dbReference type="NCBI Taxonomy" id="61395"/>
    <lineage>
        <taxon>Eukaryota</taxon>
        <taxon>Fungi</taxon>
        <taxon>Fungi incertae sedis</taxon>
        <taxon>Zoopagomycota</taxon>
        <taxon>Kickxellomycotina</taxon>
        <taxon>Kickxellomycetes</taxon>
        <taxon>Kickxellales</taxon>
        <taxon>Kickxellaceae</taxon>
        <taxon>Linderina</taxon>
    </lineage>
</organism>
<dbReference type="PANTHER" id="PTHR18867">
    <property type="entry name" value="RAD50"/>
    <property type="match status" value="1"/>
</dbReference>
<evidence type="ECO:0000256" key="5">
    <source>
        <dbReference type="ARBA" id="ARBA00017893"/>
    </source>
</evidence>
<dbReference type="GO" id="GO:0003691">
    <property type="term" value="F:double-stranded telomeric DNA binding"/>
    <property type="evidence" value="ECO:0007669"/>
    <property type="project" value="TreeGrafter"/>
</dbReference>
<dbReference type="PANTHER" id="PTHR18867:SF12">
    <property type="entry name" value="DNA REPAIR PROTEIN RAD50"/>
    <property type="match status" value="1"/>
</dbReference>
<dbReference type="Gene3D" id="1.10.287.1490">
    <property type="match status" value="1"/>
</dbReference>
<evidence type="ECO:0000256" key="10">
    <source>
        <dbReference type="ARBA" id="ARBA00022833"/>
    </source>
</evidence>
<dbReference type="InterPro" id="IPR027417">
    <property type="entry name" value="P-loop_NTPase"/>
</dbReference>
<keyword evidence="10" id="KW-0862">Zinc</keyword>
<feature type="domain" description="Rad50/SbcC-type AAA" evidence="17">
    <location>
        <begin position="6"/>
        <end position="263"/>
    </location>
</feature>
<dbReference type="EMBL" id="MCFD01000001">
    <property type="protein sequence ID" value="ORX73995.1"/>
    <property type="molecule type" value="Genomic_DNA"/>
</dbReference>
<dbReference type="GO" id="GO:0006302">
    <property type="term" value="P:double-strand break repair"/>
    <property type="evidence" value="ECO:0007669"/>
    <property type="project" value="InterPro"/>
</dbReference>
<keyword evidence="6" id="KW-0158">Chromosome</keyword>
<comment type="caution">
    <text evidence="18">The sequence shown here is derived from an EMBL/GenBank/DDBJ whole genome shotgun (WGS) entry which is preliminary data.</text>
</comment>
<keyword evidence="12" id="KW-0234">DNA repair</keyword>
<dbReference type="GO" id="GO:0000722">
    <property type="term" value="P:telomere maintenance via recombination"/>
    <property type="evidence" value="ECO:0007669"/>
    <property type="project" value="TreeGrafter"/>
</dbReference>
<evidence type="ECO:0000256" key="11">
    <source>
        <dbReference type="ARBA" id="ARBA00023054"/>
    </source>
</evidence>
<sequence length="1306" mass="148412">MSVLRKLLIQGIRSFDPQNQDIIEFYTPLTIIVGQNGCGKTTVIESLKYATTGELPPNSKGGAFIHDPKLAGENEVKAQVKLRFYNVTQRSMTCVRSMLLTQKKVTVSQRTLEGALSFDATPTEDKVSISSRCADLDAMMPAQMGVSKAVLESVIFCHQEESNWPLSEPSVLKKKFDEIFAATRYTKALDSIKTIRKDQKDNLRVSQTELKSVEAKKIKSISVRGEYERSTADIHEYRTRIQSIYDQEKEVTAQIEALAEQIQEFMSLRSKIEALEMGLKQKVSSYKETAANTEVMELSDSELGATRADIERSIESRDSDVTRKRKECDELSCMAQELRAQIDETVAEIGVLKAAQNSMEEKIVNRATVIAELCAQHGLVIDVAAGADGQASDCRAQIEDSLTSAEQESAKVQREGEAREHELQQDIQRVQSEMQSHANTATLCEQHIASSEAEIESLKRKQTSLQVDEAHVKRLQLEIETEKERLAAIEAVDYKAEYEEKARHNRFEVAGIHEEIARIQGEIQRNNMQADTRAKLDIKRKELEDKEPRWQALKDDKDLAGFADTSQICNDESRRTSMIEDRISQQKADLADCDMKLKASQHDLGNIQTRLGLAKSSLEKQTKEMAAKEDRIRGVCGDKPFNEVYADAQSEMHELVEEAGHYKSASSMFETYIHKIESDHMCPVCHRGWESKSDETKLVSKLKLDYASAPAELLKVEAEMKVCERRIEELSGLQSIVRDVKLWNTEERVELESQIKSLTESGNELSEMCDNIDMERVSLGSEIDFMAGLKVKSEELAVLSKARKVLLGDIEGFERELRVTGSTKTVSELQQEISALQAQERNARAETERLNQEFMLKQQEIGTQQAKIRQIQDKLSETDRQIMALRSIDERIAELGAGIVENQRKAKEARQDADKVEPRLQNCQQALSDFRTDLKSEEAKVHQRVRELNRDKDRLQMITCEIESARESLRCPPGEKRYPDRLAMITAHRDELQAKEVDVNRRLDAAKTQVQESDRLATELTVKLRQVNDNLLLRSNLRDQESLKMELQEITERQTHLESQLSAIDNEEDAADVERAGLQGEVKQLEDQAQRLRKELSTDYKDIDMLYVKQLVQCKTEELASTDLEKYGKALDSAIMQYHSLKMQGINRIIRELWINTYQGNDIDTIEIRSEMEGARNSRSHNYRVVMIKGGHAIDMRGRCSAGQKVLACLIIRLALAETFSINCGILALDEPTTNLDQENIDSLARSLARIIKSRQGQRNFQLIVITHDEIFMQLLGKSEYADYYWRVYKDENQCSVLARRPITSS</sequence>
<evidence type="ECO:0000256" key="6">
    <source>
        <dbReference type="ARBA" id="ARBA00022454"/>
    </source>
</evidence>
<dbReference type="NCBIfam" id="TIGR00606">
    <property type="entry name" value="rad50"/>
    <property type="match status" value="1"/>
</dbReference>
<dbReference type="GO" id="GO:0007004">
    <property type="term" value="P:telomere maintenance via telomerase"/>
    <property type="evidence" value="ECO:0007669"/>
    <property type="project" value="TreeGrafter"/>
</dbReference>
<evidence type="ECO:0000256" key="14">
    <source>
        <dbReference type="ARBA" id="ARBA00049360"/>
    </source>
</evidence>
<dbReference type="OrthoDB" id="18797at2759"/>
<comment type="subcellular location">
    <subcellularLocation>
        <location evidence="3">Chromosome</location>
    </subcellularLocation>
    <subcellularLocation>
        <location evidence="2">Nucleus</location>
    </subcellularLocation>
</comment>
<evidence type="ECO:0000256" key="4">
    <source>
        <dbReference type="ARBA" id="ARBA00009439"/>
    </source>
</evidence>
<evidence type="ECO:0000256" key="9">
    <source>
        <dbReference type="ARBA" id="ARBA00022801"/>
    </source>
</evidence>
<feature type="coiled-coil region" evidence="15">
    <location>
        <begin position="1040"/>
        <end position="1102"/>
    </location>
</feature>
<dbReference type="InterPro" id="IPR038729">
    <property type="entry name" value="Rad50/SbcC_AAA"/>
</dbReference>
<dbReference type="GO" id="GO:0046872">
    <property type="term" value="F:metal ion binding"/>
    <property type="evidence" value="ECO:0007669"/>
    <property type="project" value="UniProtKB-KW"/>
</dbReference>
<name>A0A1Y1WKV4_9FUNG</name>